<keyword evidence="1" id="KW-0802">TPR repeat</keyword>
<dbReference type="InterPro" id="IPR019734">
    <property type="entry name" value="TPR_rpt"/>
</dbReference>
<proteinExistence type="predicted"/>
<organism evidence="2 3">
    <name type="scientific">Candidatus Glassbacteria bacterium RIFCSPLOWO2_12_FULL_58_11</name>
    <dbReference type="NCBI Taxonomy" id="1817867"/>
    <lineage>
        <taxon>Bacteria</taxon>
        <taxon>Candidatus Glassiibacteriota</taxon>
    </lineage>
</organism>
<comment type="caution">
    <text evidence="2">The sequence shown here is derived from an EMBL/GenBank/DDBJ whole genome shotgun (WGS) entry which is preliminary data.</text>
</comment>
<sequence>MARSAEPAKLPEEISRQLRLVVEFHRWSGSPEGVTEGETIYADQFSRLRSDTRELQRLCDSIAGHLKGRLPGEIETLLAAGRMYRRSADYHKAAEYFLKALDMVYREYGCG</sequence>
<dbReference type="EMBL" id="MFIX01000112">
    <property type="protein sequence ID" value="OGG04574.1"/>
    <property type="molecule type" value="Genomic_DNA"/>
</dbReference>
<evidence type="ECO:0000313" key="3">
    <source>
        <dbReference type="Proteomes" id="UP000179129"/>
    </source>
</evidence>
<name>A0A1F5YWX4_9BACT</name>
<dbReference type="AlphaFoldDB" id="A0A1F5YWX4"/>
<reference evidence="2 3" key="1">
    <citation type="journal article" date="2016" name="Nat. Commun.">
        <title>Thousands of microbial genomes shed light on interconnected biogeochemical processes in an aquifer system.</title>
        <authorList>
            <person name="Anantharaman K."/>
            <person name="Brown C.T."/>
            <person name="Hug L.A."/>
            <person name="Sharon I."/>
            <person name="Castelle C.J."/>
            <person name="Probst A.J."/>
            <person name="Thomas B.C."/>
            <person name="Singh A."/>
            <person name="Wilkins M.J."/>
            <person name="Karaoz U."/>
            <person name="Brodie E.L."/>
            <person name="Williams K.H."/>
            <person name="Hubbard S.S."/>
            <person name="Banfield J.F."/>
        </authorList>
    </citation>
    <scope>NUCLEOTIDE SEQUENCE [LARGE SCALE GENOMIC DNA]</scope>
</reference>
<dbReference type="Proteomes" id="UP000179129">
    <property type="component" value="Unassembled WGS sequence"/>
</dbReference>
<dbReference type="STRING" id="1817867.A3F83_03070"/>
<evidence type="ECO:0000313" key="2">
    <source>
        <dbReference type="EMBL" id="OGG04574.1"/>
    </source>
</evidence>
<feature type="repeat" description="TPR" evidence="1">
    <location>
        <begin position="74"/>
        <end position="107"/>
    </location>
</feature>
<accession>A0A1F5YWX4</accession>
<evidence type="ECO:0000256" key="1">
    <source>
        <dbReference type="PROSITE-ProRule" id="PRU00339"/>
    </source>
</evidence>
<dbReference type="PROSITE" id="PS50005">
    <property type="entry name" value="TPR"/>
    <property type="match status" value="1"/>
</dbReference>
<gene>
    <name evidence="2" type="ORF">A3F83_03070</name>
</gene>
<protein>
    <submittedName>
        <fullName evidence="2">Uncharacterized protein</fullName>
    </submittedName>
</protein>